<dbReference type="PANTHER" id="PTHR43684">
    <property type="match status" value="1"/>
</dbReference>
<evidence type="ECO:0000256" key="1">
    <source>
        <dbReference type="ARBA" id="ARBA00004275"/>
    </source>
</evidence>
<accession>A0A2S9VF89</accession>
<dbReference type="EMBL" id="PVNP01000016">
    <property type="protein sequence ID" value="PRO75109.1"/>
    <property type="molecule type" value="Genomic_DNA"/>
</dbReference>
<dbReference type="RefSeq" id="WP_105933197.1">
    <property type="nucleotide sequence ID" value="NZ_PVNP01000016.1"/>
</dbReference>
<dbReference type="Gene3D" id="3.90.226.10">
    <property type="entry name" value="2-enoyl-CoA Hydratase, Chain A, domain 1"/>
    <property type="match status" value="1"/>
</dbReference>
<evidence type="ECO:0000256" key="2">
    <source>
        <dbReference type="ARBA" id="ARBA00023140"/>
    </source>
</evidence>
<comment type="subcellular location">
    <subcellularLocation>
        <location evidence="1">Peroxisome</location>
    </subcellularLocation>
</comment>
<sequence length="254" mass="27901">MSNILIETQDAITTITLNRPEKKNALTREMYQTIADALVEVNQTESCKVVIIRAEGDVFCAGNEIAGFANHGAEPHLAETVSFMNALLNCKKTVVAEVSGKAVGIGTTMLLHCDFVYTHGEAQFVMPFINLGLVPEYASSYILPRMAGRRRASEWLLLGEPFGAQEAYQFGMVTKIVEPEALRDTVSKVAGKLAAKPAYALLQSKALINNEAEAIHQHMDVELDVFIEAMGTEAAQEAFDAFLHKRPINPEKFK</sequence>
<dbReference type="GO" id="GO:0004165">
    <property type="term" value="F:delta(3)-delta(2)-enoyl-CoA isomerase activity"/>
    <property type="evidence" value="ECO:0007669"/>
    <property type="project" value="UniProtKB-ARBA"/>
</dbReference>
<gene>
    <name evidence="4" type="ORF">C6Y40_02580</name>
</gene>
<keyword evidence="2" id="KW-0576">Peroxisome</keyword>
<evidence type="ECO:0000256" key="3">
    <source>
        <dbReference type="ARBA" id="ARBA00023235"/>
    </source>
</evidence>
<dbReference type="CDD" id="cd06558">
    <property type="entry name" value="crotonase-like"/>
    <property type="match status" value="1"/>
</dbReference>
<proteinExistence type="predicted"/>
<name>A0A2S9VF89_9ALTE</name>
<dbReference type="OrthoDB" id="9797151at2"/>
<evidence type="ECO:0000313" key="5">
    <source>
        <dbReference type="Proteomes" id="UP000238949"/>
    </source>
</evidence>
<dbReference type="PANTHER" id="PTHR43684:SF1">
    <property type="entry name" value="ENOYL-COA DELTA ISOMERASE 2"/>
    <property type="match status" value="1"/>
</dbReference>
<keyword evidence="5" id="KW-1185">Reference proteome</keyword>
<protein>
    <submittedName>
        <fullName evidence="4">Enoyl-CoA hydratase</fullName>
    </submittedName>
</protein>
<keyword evidence="3" id="KW-0413">Isomerase</keyword>
<dbReference type="Proteomes" id="UP000238949">
    <property type="component" value="Unassembled WGS sequence"/>
</dbReference>
<comment type="caution">
    <text evidence="4">The sequence shown here is derived from an EMBL/GenBank/DDBJ whole genome shotgun (WGS) entry which is preliminary data.</text>
</comment>
<dbReference type="InterPro" id="IPR001753">
    <property type="entry name" value="Enoyl-CoA_hydra/iso"/>
</dbReference>
<dbReference type="SUPFAM" id="SSF52096">
    <property type="entry name" value="ClpP/crotonase"/>
    <property type="match status" value="1"/>
</dbReference>
<dbReference type="InterPro" id="IPR051053">
    <property type="entry name" value="ECH/Chromodomain_protein"/>
</dbReference>
<reference evidence="5" key="1">
    <citation type="journal article" date="2020" name="Int. J. Syst. Evol. Microbiol.">
        <title>Alteromonas alba sp. nov., a marine bacterium isolated from the seawater of the West Pacific Ocean.</title>
        <authorList>
            <person name="Sun C."/>
            <person name="Wu Y.-H."/>
            <person name="Xamxidin M."/>
            <person name="Cheng H."/>
            <person name="Xu X.-W."/>
        </authorList>
    </citation>
    <scope>NUCLEOTIDE SEQUENCE [LARGE SCALE GENOMIC DNA]</scope>
    <source>
        <strain evidence="5">190</strain>
    </source>
</reference>
<dbReference type="Pfam" id="PF00378">
    <property type="entry name" value="ECH_1"/>
    <property type="match status" value="1"/>
</dbReference>
<dbReference type="AlphaFoldDB" id="A0A2S9VF89"/>
<dbReference type="InterPro" id="IPR029045">
    <property type="entry name" value="ClpP/crotonase-like_dom_sf"/>
</dbReference>
<organism evidence="4 5">
    <name type="scientific">Alteromonas alba</name>
    <dbReference type="NCBI Taxonomy" id="2079529"/>
    <lineage>
        <taxon>Bacteria</taxon>
        <taxon>Pseudomonadati</taxon>
        <taxon>Pseudomonadota</taxon>
        <taxon>Gammaproteobacteria</taxon>
        <taxon>Alteromonadales</taxon>
        <taxon>Alteromonadaceae</taxon>
        <taxon>Alteromonas/Salinimonas group</taxon>
        <taxon>Alteromonas</taxon>
    </lineage>
</organism>
<evidence type="ECO:0000313" key="4">
    <source>
        <dbReference type="EMBL" id="PRO75109.1"/>
    </source>
</evidence>